<evidence type="ECO:0000259" key="17">
    <source>
        <dbReference type="PROSITE" id="PS51918"/>
    </source>
</evidence>
<evidence type="ECO:0000256" key="4">
    <source>
        <dbReference type="ARBA" id="ARBA00022679"/>
    </source>
</evidence>
<dbReference type="InterPro" id="IPR006638">
    <property type="entry name" value="Elp3/MiaA/NifB-like_rSAM"/>
</dbReference>
<dbReference type="InterPro" id="IPR002792">
    <property type="entry name" value="TRAM_dom"/>
</dbReference>
<gene>
    <name evidence="13 18" type="primary">miaB</name>
    <name evidence="18" type="ORF">DSM19430T_22970</name>
</gene>
<comment type="subcellular location">
    <subcellularLocation>
        <location evidence="13">Cytoplasm</location>
    </subcellularLocation>
</comment>
<feature type="binding site" evidence="13">
    <location>
        <position position="49"/>
    </location>
    <ligand>
        <name>[4Fe-4S] cluster</name>
        <dbReference type="ChEBI" id="CHEBI:49883"/>
        <label>1</label>
    </ligand>
</feature>
<keyword evidence="8 13" id="KW-0411">Iron-sulfur</keyword>
<feature type="domain" description="Radical SAM core" evidence="17">
    <location>
        <begin position="145"/>
        <end position="376"/>
    </location>
</feature>
<dbReference type="PROSITE" id="PS51449">
    <property type="entry name" value="MTTASE_N"/>
    <property type="match status" value="1"/>
</dbReference>
<evidence type="ECO:0000313" key="19">
    <source>
        <dbReference type="Proteomes" id="UP000503820"/>
    </source>
</evidence>
<evidence type="ECO:0000256" key="11">
    <source>
        <dbReference type="ARBA" id="ARBA00080698"/>
    </source>
</evidence>
<dbReference type="PROSITE" id="PS50926">
    <property type="entry name" value="TRAM"/>
    <property type="match status" value="1"/>
</dbReference>
<dbReference type="InterPro" id="IPR005839">
    <property type="entry name" value="Methylthiotransferase"/>
</dbReference>
<dbReference type="GO" id="GO:0051539">
    <property type="term" value="F:4 iron, 4 sulfur cluster binding"/>
    <property type="evidence" value="ECO:0007669"/>
    <property type="project" value="UniProtKB-UniRule"/>
</dbReference>
<evidence type="ECO:0000259" key="16">
    <source>
        <dbReference type="PROSITE" id="PS51449"/>
    </source>
</evidence>
<dbReference type="Gene3D" id="3.40.50.12160">
    <property type="entry name" value="Methylthiotransferase, N-terminal domain"/>
    <property type="match status" value="1"/>
</dbReference>
<dbReference type="PANTHER" id="PTHR43020">
    <property type="entry name" value="CDK5 REGULATORY SUBUNIT-ASSOCIATED PROTEIN 1"/>
    <property type="match status" value="1"/>
</dbReference>
<feature type="binding site" evidence="13">
    <location>
        <position position="159"/>
    </location>
    <ligand>
        <name>[4Fe-4S] cluster</name>
        <dbReference type="ChEBI" id="CHEBI:49883"/>
        <label>2</label>
        <note>4Fe-4S-S-AdoMet</note>
    </ligand>
</feature>
<reference evidence="18 19" key="1">
    <citation type="submission" date="2020-05" db="EMBL/GenBank/DDBJ databases">
        <title>Draft genome sequence of Desulfovibrio psychrotolerans JS1T.</title>
        <authorList>
            <person name="Ueno A."/>
            <person name="Tamazawa S."/>
            <person name="Tamamura S."/>
            <person name="Murakami T."/>
            <person name="Kiyama T."/>
            <person name="Inomata H."/>
            <person name="Amano Y."/>
            <person name="Miyakawa K."/>
            <person name="Tamaki H."/>
            <person name="Naganuma T."/>
            <person name="Kaneko K."/>
        </authorList>
    </citation>
    <scope>NUCLEOTIDE SEQUENCE [LARGE SCALE GENOMIC DNA]</scope>
    <source>
        <strain evidence="18 19">JS1</strain>
    </source>
</reference>
<evidence type="ECO:0000256" key="6">
    <source>
        <dbReference type="ARBA" id="ARBA00022723"/>
    </source>
</evidence>
<feature type="domain" description="MTTase N-terminal" evidence="16">
    <location>
        <begin position="4"/>
        <end position="120"/>
    </location>
</feature>
<dbReference type="FunFam" id="3.80.30.20:FF:000001">
    <property type="entry name" value="tRNA-2-methylthio-N(6)-dimethylallyladenosine synthase 2"/>
    <property type="match status" value="1"/>
</dbReference>
<dbReference type="Pfam" id="PF00919">
    <property type="entry name" value="UPF0004"/>
    <property type="match status" value="1"/>
</dbReference>
<evidence type="ECO:0000256" key="7">
    <source>
        <dbReference type="ARBA" id="ARBA00023004"/>
    </source>
</evidence>
<dbReference type="InterPro" id="IPR007197">
    <property type="entry name" value="rSAM"/>
</dbReference>
<evidence type="ECO:0000256" key="8">
    <source>
        <dbReference type="ARBA" id="ARBA00023014"/>
    </source>
</evidence>
<dbReference type="RefSeq" id="WP_174410190.1">
    <property type="nucleotide sequence ID" value="NZ_BLVP01000008.1"/>
</dbReference>
<dbReference type="AlphaFoldDB" id="A0A7J0BV75"/>
<feature type="binding site" evidence="13">
    <location>
        <position position="83"/>
    </location>
    <ligand>
        <name>[4Fe-4S] cluster</name>
        <dbReference type="ChEBI" id="CHEBI:49883"/>
        <label>1</label>
    </ligand>
</feature>
<evidence type="ECO:0000256" key="12">
    <source>
        <dbReference type="ARBA" id="ARBA00081141"/>
    </source>
</evidence>
<dbReference type="Pfam" id="PF04055">
    <property type="entry name" value="Radical_SAM"/>
    <property type="match status" value="1"/>
</dbReference>
<comment type="similarity">
    <text evidence="13">Belongs to the methylthiotransferase family. MiaB subfamily.</text>
</comment>
<dbReference type="GO" id="GO:0035597">
    <property type="term" value="F:tRNA-2-methylthio-N(6)-dimethylallyladenosine(37) synthase activity"/>
    <property type="evidence" value="ECO:0007669"/>
    <property type="project" value="UniProtKB-EC"/>
</dbReference>
<dbReference type="FunFam" id="3.40.50.12160:FF:000003">
    <property type="entry name" value="CDK5 regulatory subunit-associated protein 1"/>
    <property type="match status" value="1"/>
</dbReference>
<dbReference type="GO" id="GO:0046872">
    <property type="term" value="F:metal ion binding"/>
    <property type="evidence" value="ECO:0007669"/>
    <property type="project" value="UniProtKB-KW"/>
</dbReference>
<evidence type="ECO:0000256" key="13">
    <source>
        <dbReference type="HAMAP-Rule" id="MF_01864"/>
    </source>
</evidence>
<comment type="caution">
    <text evidence="18">The sequence shown here is derived from an EMBL/GenBank/DDBJ whole genome shotgun (WGS) entry which is preliminary data.</text>
</comment>
<dbReference type="EC" id="2.8.4.3" evidence="9 13"/>
<dbReference type="CDD" id="cd01335">
    <property type="entry name" value="Radical_SAM"/>
    <property type="match status" value="1"/>
</dbReference>
<evidence type="ECO:0000256" key="5">
    <source>
        <dbReference type="ARBA" id="ARBA00022691"/>
    </source>
</evidence>
<feature type="region of interest" description="Disordered" evidence="14">
    <location>
        <begin position="394"/>
        <end position="436"/>
    </location>
</feature>
<feature type="domain" description="TRAM" evidence="15">
    <location>
        <begin position="379"/>
        <end position="479"/>
    </location>
</feature>
<dbReference type="GO" id="GO:0005829">
    <property type="term" value="C:cytosol"/>
    <property type="evidence" value="ECO:0007669"/>
    <property type="project" value="TreeGrafter"/>
</dbReference>
<dbReference type="PANTHER" id="PTHR43020:SF2">
    <property type="entry name" value="MITOCHONDRIAL TRNA METHYLTHIOTRANSFERASE CDK5RAP1"/>
    <property type="match status" value="1"/>
</dbReference>
<dbReference type="InterPro" id="IPR006463">
    <property type="entry name" value="MiaB_methiolase"/>
</dbReference>
<feature type="compositionally biased region" description="Low complexity" evidence="14">
    <location>
        <begin position="424"/>
        <end position="433"/>
    </location>
</feature>
<evidence type="ECO:0000256" key="2">
    <source>
        <dbReference type="ARBA" id="ARBA00022485"/>
    </source>
</evidence>
<dbReference type="SFLD" id="SFLDF00273">
    <property type="entry name" value="(dimethylallyl)adenosine_tRNA"/>
    <property type="match status" value="1"/>
</dbReference>
<dbReference type="InterPro" id="IPR058240">
    <property type="entry name" value="rSAM_sf"/>
</dbReference>
<evidence type="ECO:0000256" key="14">
    <source>
        <dbReference type="SAM" id="MobiDB-lite"/>
    </source>
</evidence>
<dbReference type="SFLD" id="SFLDG01082">
    <property type="entry name" value="B12-binding_domain_containing"/>
    <property type="match status" value="1"/>
</dbReference>
<dbReference type="SMART" id="SM00729">
    <property type="entry name" value="Elp3"/>
    <property type="match status" value="1"/>
</dbReference>
<keyword evidence="19" id="KW-1185">Reference proteome</keyword>
<comment type="function">
    <text evidence="1 13">Catalyzes the methylthiolation of N6-(dimethylallyl)adenosine (i(6)A), leading to the formation of 2-methylthio-N6-(dimethylallyl)adenosine (ms(2)i(6)A) at position 37 in tRNAs that read codons beginning with uridine.</text>
</comment>
<evidence type="ECO:0000256" key="3">
    <source>
        <dbReference type="ARBA" id="ARBA00022490"/>
    </source>
</evidence>
<keyword evidence="13" id="KW-0819">tRNA processing</keyword>
<keyword evidence="5 13" id="KW-0949">S-adenosyl-L-methionine</keyword>
<dbReference type="Proteomes" id="UP000503820">
    <property type="component" value="Unassembled WGS sequence"/>
</dbReference>
<dbReference type="InterPro" id="IPR023404">
    <property type="entry name" value="rSAM_horseshoe"/>
</dbReference>
<organism evidence="18 19">
    <name type="scientific">Desulfovibrio psychrotolerans</name>
    <dbReference type="NCBI Taxonomy" id="415242"/>
    <lineage>
        <taxon>Bacteria</taxon>
        <taxon>Pseudomonadati</taxon>
        <taxon>Thermodesulfobacteriota</taxon>
        <taxon>Desulfovibrionia</taxon>
        <taxon>Desulfovibrionales</taxon>
        <taxon>Desulfovibrionaceae</taxon>
        <taxon>Desulfovibrio</taxon>
    </lineage>
</organism>
<feature type="binding site" evidence="13">
    <location>
        <position position="166"/>
    </location>
    <ligand>
        <name>[4Fe-4S] cluster</name>
        <dbReference type="ChEBI" id="CHEBI:49883"/>
        <label>2</label>
        <note>4Fe-4S-S-AdoMet</note>
    </ligand>
</feature>
<dbReference type="InterPro" id="IPR013848">
    <property type="entry name" value="Methylthiotransferase_N"/>
</dbReference>
<dbReference type="HAMAP" id="MF_01864">
    <property type="entry name" value="tRNA_metthiotr_MiaB"/>
    <property type="match status" value="1"/>
</dbReference>
<evidence type="ECO:0000313" key="18">
    <source>
        <dbReference type="EMBL" id="GFM37613.1"/>
    </source>
</evidence>
<comment type="subunit">
    <text evidence="13">Monomer.</text>
</comment>
<dbReference type="EMBL" id="BLVP01000008">
    <property type="protein sequence ID" value="GFM37613.1"/>
    <property type="molecule type" value="Genomic_DNA"/>
</dbReference>
<keyword evidence="7 13" id="KW-0408">Iron</keyword>
<keyword evidence="2 13" id="KW-0004">4Fe-4S</keyword>
<dbReference type="Gene3D" id="3.80.30.20">
    <property type="entry name" value="tm_1862 like domain"/>
    <property type="match status" value="1"/>
</dbReference>
<keyword evidence="3 13" id="KW-0963">Cytoplasm</keyword>
<dbReference type="SUPFAM" id="SSF102114">
    <property type="entry name" value="Radical SAM enzymes"/>
    <property type="match status" value="1"/>
</dbReference>
<accession>A0A7J0BV75</accession>
<evidence type="ECO:0000256" key="9">
    <source>
        <dbReference type="ARBA" id="ARBA00033765"/>
    </source>
</evidence>
<sequence>MIERMFHIMTFGCQMNANDSDWLRRSLFSRGFTEAEKPEDASVFILNTCSVREKPEQKVYSLLGRIQNMTQGREDVLVAVGGCVAQQVGRGFFNRFRQVRLVFGTDGLASAPQALDRLTEETQLRMSLLDFSDEYPEKEQDWTDGEVPAAGFVNIMQGCDNFCAYCIVPYTRGRQKSRSTAAILEECRAMAARGTRDITLLGQNVNSFGQDAHGDGTSFAELLHSVADTEGLLRLRFVTSHPKDIADEVIEAFGSRTNICPRLHLPMQSGSDEVLRRMGRKYDMARYRSIVDKLRAARPDLQLTTDIIVGFPGETEDDFQQTLAAAREIGFAQSFSFNYSDRPGTKAEMLADKVSKEVMQDRLQRYQDWQSEYTEQVLQSMVGKTVDVLFEGMSRRQTGQMVPETPDSPKGTAGTADAGDMREAAGQQAPAGGETWQGRDVYGQLVHVRLPEGMNMQGKCMSVRICEAKKHSLTGEGVGDPW</sequence>
<proteinExistence type="inferred from homology"/>
<evidence type="ECO:0000256" key="1">
    <source>
        <dbReference type="ARBA" id="ARBA00003234"/>
    </source>
</evidence>
<dbReference type="InterPro" id="IPR020612">
    <property type="entry name" value="Methylthiotransferase_CS"/>
</dbReference>
<comment type="catalytic activity">
    <reaction evidence="13">
        <text>N(6)-dimethylallyladenosine(37) in tRNA + (sulfur carrier)-SH + AH2 + 2 S-adenosyl-L-methionine = 2-methylsulfanyl-N(6)-dimethylallyladenosine(37) in tRNA + (sulfur carrier)-H + 5'-deoxyadenosine + L-methionine + A + S-adenosyl-L-homocysteine + 2 H(+)</text>
        <dbReference type="Rhea" id="RHEA:37067"/>
        <dbReference type="Rhea" id="RHEA-COMP:10375"/>
        <dbReference type="Rhea" id="RHEA-COMP:10376"/>
        <dbReference type="Rhea" id="RHEA-COMP:14737"/>
        <dbReference type="Rhea" id="RHEA-COMP:14739"/>
        <dbReference type="ChEBI" id="CHEBI:13193"/>
        <dbReference type="ChEBI" id="CHEBI:15378"/>
        <dbReference type="ChEBI" id="CHEBI:17319"/>
        <dbReference type="ChEBI" id="CHEBI:17499"/>
        <dbReference type="ChEBI" id="CHEBI:29917"/>
        <dbReference type="ChEBI" id="CHEBI:57844"/>
        <dbReference type="ChEBI" id="CHEBI:57856"/>
        <dbReference type="ChEBI" id="CHEBI:59789"/>
        <dbReference type="ChEBI" id="CHEBI:64428"/>
        <dbReference type="ChEBI" id="CHEBI:74415"/>
        <dbReference type="ChEBI" id="CHEBI:74417"/>
        <dbReference type="EC" id="2.8.4.3"/>
    </reaction>
</comment>
<feature type="binding site" evidence="13">
    <location>
        <position position="13"/>
    </location>
    <ligand>
        <name>[4Fe-4S] cluster</name>
        <dbReference type="ChEBI" id="CHEBI:49883"/>
        <label>1</label>
    </ligand>
</feature>
<dbReference type="NCBIfam" id="TIGR00089">
    <property type="entry name" value="MiaB/RimO family radical SAM methylthiotransferase"/>
    <property type="match status" value="1"/>
</dbReference>
<dbReference type="PROSITE" id="PS51918">
    <property type="entry name" value="RADICAL_SAM"/>
    <property type="match status" value="1"/>
</dbReference>
<dbReference type="NCBIfam" id="TIGR01574">
    <property type="entry name" value="miaB-methiolase"/>
    <property type="match status" value="1"/>
</dbReference>
<evidence type="ECO:0000259" key="15">
    <source>
        <dbReference type="PROSITE" id="PS50926"/>
    </source>
</evidence>
<evidence type="ECO:0000256" key="10">
    <source>
        <dbReference type="ARBA" id="ARBA00068570"/>
    </source>
</evidence>
<keyword evidence="6 13" id="KW-0479">Metal-binding</keyword>
<dbReference type="SFLD" id="SFLDS00029">
    <property type="entry name" value="Radical_SAM"/>
    <property type="match status" value="1"/>
</dbReference>
<dbReference type="SFLD" id="SFLDG01061">
    <property type="entry name" value="methylthiotransferase"/>
    <property type="match status" value="1"/>
</dbReference>
<dbReference type="PROSITE" id="PS01278">
    <property type="entry name" value="MTTASE_RADICAL"/>
    <property type="match status" value="1"/>
</dbReference>
<comment type="cofactor">
    <cofactor evidence="13">
        <name>[4Fe-4S] cluster</name>
        <dbReference type="ChEBI" id="CHEBI:49883"/>
    </cofactor>
    <text evidence="13">Binds 2 [4Fe-4S] clusters. One cluster is coordinated with 3 cysteines and an exchangeable S-adenosyl-L-methionine.</text>
</comment>
<dbReference type="InterPro" id="IPR038135">
    <property type="entry name" value="Methylthiotransferase_N_sf"/>
</dbReference>
<name>A0A7J0BV75_9BACT</name>
<feature type="binding site" evidence="13">
    <location>
        <position position="163"/>
    </location>
    <ligand>
        <name>[4Fe-4S] cluster</name>
        <dbReference type="ChEBI" id="CHEBI:49883"/>
        <label>2</label>
        <note>4Fe-4S-S-AdoMet</note>
    </ligand>
</feature>
<keyword evidence="4 13" id="KW-0808">Transferase</keyword>
<protein>
    <recommendedName>
        <fullName evidence="10 13">tRNA-2-methylthio-N(6)-dimethylallyladenosine synthase</fullName>
        <ecNumber evidence="9 13">2.8.4.3</ecNumber>
    </recommendedName>
    <alternativeName>
        <fullName evidence="12 13">(Dimethylallyl)adenosine tRNA methylthiotransferase MiaB</fullName>
    </alternativeName>
    <alternativeName>
        <fullName evidence="11 13">tRNA-i(6)A37 methylthiotransferase</fullName>
    </alternativeName>
</protein>